<gene>
    <name evidence="7" type="ORF">ENQ20_09765</name>
</gene>
<keyword evidence="3" id="KW-0238">DNA-binding</keyword>
<sequence>MTDNALLYKIAKAYYEDGLTQDQIGKRFGLSRIKVSRLLQQARQSRVVQITITPPPDSFGDLERELEAAYGLDEVIVVSTPGYAQREVVPRLGAASAAYLARILGDQQVLDLSWGTTLLALVEALAPQNLPDLRVVQMLGGLGRLESETYGADLTIRMAHTLGARMRLLPAPGIVSSKLVRDALLEDANIAETLALAARADLAVVGIGAPAPGSVVMQAGILSEQELVELKAMGAVGDIALRFFDENGQPIDHPINDRIIGLELEQIKRIPRVVGVAGGEGKYDVIRGAVRGRLIHVLITDEITAARLLEEKEPAQALHPQA</sequence>
<dbReference type="Pfam" id="PF04545">
    <property type="entry name" value="Sigma70_r4"/>
    <property type="match status" value="1"/>
</dbReference>
<dbReference type="EMBL" id="DSMG01000099">
    <property type="protein sequence ID" value="HDX31762.1"/>
    <property type="molecule type" value="Genomic_DNA"/>
</dbReference>
<evidence type="ECO:0000256" key="3">
    <source>
        <dbReference type="ARBA" id="ARBA00023125"/>
    </source>
</evidence>
<dbReference type="InterPro" id="IPR037171">
    <property type="entry name" value="NagB/RpiA_transferase-like"/>
</dbReference>
<dbReference type="AlphaFoldDB" id="A0A7C1JKV7"/>
<evidence type="ECO:0000256" key="4">
    <source>
        <dbReference type="ARBA" id="ARBA00023163"/>
    </source>
</evidence>
<dbReference type="Gene3D" id="3.40.50.1360">
    <property type="match status" value="1"/>
</dbReference>
<evidence type="ECO:0000256" key="1">
    <source>
        <dbReference type="ARBA" id="ARBA00010466"/>
    </source>
</evidence>
<comment type="similarity">
    <text evidence="1">Belongs to the SorC transcriptional regulatory family.</text>
</comment>
<feature type="domain" description="RNA polymerase sigma-70 region 4" evidence="6">
    <location>
        <begin position="13"/>
        <end position="44"/>
    </location>
</feature>
<keyword evidence="2" id="KW-0805">Transcription regulation</keyword>
<evidence type="ECO:0000313" key="7">
    <source>
        <dbReference type="EMBL" id="HDX31762.1"/>
    </source>
</evidence>
<dbReference type="InterPro" id="IPR007630">
    <property type="entry name" value="RNA_pol_sigma70_r4"/>
</dbReference>
<feature type="domain" description="Sugar-binding" evidence="5">
    <location>
        <begin position="61"/>
        <end position="310"/>
    </location>
</feature>
<comment type="caution">
    <text evidence="7">The sequence shown here is derived from an EMBL/GenBank/DDBJ whole genome shotgun (WGS) entry which is preliminary data.</text>
</comment>
<dbReference type="GO" id="GO:0030246">
    <property type="term" value="F:carbohydrate binding"/>
    <property type="evidence" value="ECO:0007669"/>
    <property type="project" value="InterPro"/>
</dbReference>
<dbReference type="PANTHER" id="PTHR34294:SF1">
    <property type="entry name" value="TRANSCRIPTIONAL REGULATOR LSRR"/>
    <property type="match status" value="1"/>
</dbReference>
<keyword evidence="4" id="KW-0804">Transcription</keyword>
<dbReference type="SUPFAM" id="SSF100950">
    <property type="entry name" value="NagB/RpiA/CoA transferase-like"/>
    <property type="match status" value="1"/>
</dbReference>
<protein>
    <submittedName>
        <fullName evidence="7">Sugar-binding transcriptional regulator</fullName>
    </submittedName>
</protein>
<dbReference type="InterPro" id="IPR051054">
    <property type="entry name" value="SorC_transcr_regulators"/>
</dbReference>
<dbReference type="InterPro" id="IPR036388">
    <property type="entry name" value="WH-like_DNA-bd_sf"/>
</dbReference>
<evidence type="ECO:0000259" key="6">
    <source>
        <dbReference type="Pfam" id="PF04545"/>
    </source>
</evidence>
<proteinExistence type="inferred from homology"/>
<dbReference type="InterPro" id="IPR007324">
    <property type="entry name" value="Sugar-bd_dom_put"/>
</dbReference>
<dbReference type="GO" id="GO:0003700">
    <property type="term" value="F:DNA-binding transcription factor activity"/>
    <property type="evidence" value="ECO:0007669"/>
    <property type="project" value="InterPro"/>
</dbReference>
<dbReference type="GO" id="GO:0003677">
    <property type="term" value="F:DNA binding"/>
    <property type="evidence" value="ECO:0007669"/>
    <property type="project" value="UniProtKB-KW"/>
</dbReference>
<reference evidence="7" key="1">
    <citation type="journal article" date="2020" name="mSystems">
        <title>Genome- and Community-Level Interaction Insights into Carbon Utilization and Element Cycling Functions of Hydrothermarchaeota in Hydrothermal Sediment.</title>
        <authorList>
            <person name="Zhou Z."/>
            <person name="Liu Y."/>
            <person name="Xu W."/>
            <person name="Pan J."/>
            <person name="Luo Z.H."/>
            <person name="Li M."/>
        </authorList>
    </citation>
    <scope>NUCLEOTIDE SEQUENCE [LARGE SCALE GENOMIC DNA]</scope>
    <source>
        <strain evidence="7">SpSt-289</strain>
    </source>
</reference>
<evidence type="ECO:0000256" key="2">
    <source>
        <dbReference type="ARBA" id="ARBA00023015"/>
    </source>
</evidence>
<organism evidence="7">
    <name type="scientific">Caldilinea aerophila</name>
    <dbReference type="NCBI Taxonomy" id="133453"/>
    <lineage>
        <taxon>Bacteria</taxon>
        <taxon>Bacillati</taxon>
        <taxon>Chloroflexota</taxon>
        <taxon>Caldilineae</taxon>
        <taxon>Caldilineales</taxon>
        <taxon>Caldilineaceae</taxon>
        <taxon>Caldilinea</taxon>
    </lineage>
</organism>
<name>A0A7C1JKV7_9CHLR</name>
<dbReference type="PANTHER" id="PTHR34294">
    <property type="entry name" value="TRANSCRIPTIONAL REGULATOR-RELATED"/>
    <property type="match status" value="1"/>
</dbReference>
<evidence type="ECO:0000259" key="5">
    <source>
        <dbReference type="Pfam" id="PF04198"/>
    </source>
</evidence>
<accession>A0A7C1JKV7</accession>
<dbReference type="GO" id="GO:0006352">
    <property type="term" value="P:DNA-templated transcription initiation"/>
    <property type="evidence" value="ECO:0007669"/>
    <property type="project" value="InterPro"/>
</dbReference>
<dbReference type="Pfam" id="PF04198">
    <property type="entry name" value="Sugar-bind"/>
    <property type="match status" value="1"/>
</dbReference>
<dbReference type="Gene3D" id="1.10.10.10">
    <property type="entry name" value="Winged helix-like DNA-binding domain superfamily/Winged helix DNA-binding domain"/>
    <property type="match status" value="1"/>
</dbReference>